<dbReference type="Proteomes" id="UP000789366">
    <property type="component" value="Unassembled WGS sequence"/>
</dbReference>
<evidence type="ECO:0000313" key="2">
    <source>
        <dbReference type="Proteomes" id="UP000789366"/>
    </source>
</evidence>
<evidence type="ECO:0000313" key="1">
    <source>
        <dbReference type="EMBL" id="CAG8752430.1"/>
    </source>
</evidence>
<protein>
    <submittedName>
        <fullName evidence="1">10075_t:CDS:1</fullName>
    </submittedName>
</protein>
<gene>
    <name evidence="1" type="ORF">SPELUC_LOCUS14574</name>
</gene>
<accession>A0ACA9QKT4</accession>
<organism evidence="1 2">
    <name type="scientific">Cetraspora pellucida</name>
    <dbReference type="NCBI Taxonomy" id="1433469"/>
    <lineage>
        <taxon>Eukaryota</taxon>
        <taxon>Fungi</taxon>
        <taxon>Fungi incertae sedis</taxon>
        <taxon>Mucoromycota</taxon>
        <taxon>Glomeromycotina</taxon>
        <taxon>Glomeromycetes</taxon>
        <taxon>Diversisporales</taxon>
        <taxon>Gigasporaceae</taxon>
        <taxon>Cetraspora</taxon>
    </lineage>
</organism>
<reference evidence="1" key="1">
    <citation type="submission" date="2021-06" db="EMBL/GenBank/DDBJ databases">
        <authorList>
            <person name="Kallberg Y."/>
            <person name="Tangrot J."/>
            <person name="Rosling A."/>
        </authorList>
    </citation>
    <scope>NUCLEOTIDE SEQUENCE</scope>
    <source>
        <strain evidence="1">28 12/20/2015</strain>
    </source>
</reference>
<proteinExistence type="predicted"/>
<comment type="caution">
    <text evidence="1">The sequence shown here is derived from an EMBL/GenBank/DDBJ whole genome shotgun (WGS) entry which is preliminary data.</text>
</comment>
<dbReference type="EMBL" id="CAJVPW010043600">
    <property type="protein sequence ID" value="CAG8752430.1"/>
    <property type="molecule type" value="Genomic_DNA"/>
</dbReference>
<sequence>NDTLYNLVETLKKALKLLEDQNTPGQTDEYGEPIILEAGLCSLVDEFQEEEEDF</sequence>
<keyword evidence="2" id="KW-1185">Reference proteome</keyword>
<feature type="non-terminal residue" evidence="1">
    <location>
        <position position="1"/>
    </location>
</feature>
<name>A0ACA9QKT4_9GLOM</name>